<dbReference type="EMBL" id="CP024199">
    <property type="protein sequence ID" value="AUG52459.1"/>
    <property type="molecule type" value="Genomic_DNA"/>
</dbReference>
<sequence length="80" mass="8781">MALECGISHILVGTLAQTAFDALGQIATQRECHIWHGISLMPETDPADGLLPAFPLFIMNDHYLPASECKKRLLAHLAQQ</sequence>
<keyword evidence="2" id="KW-1185">Reference proteome</keyword>
<reference evidence="1 2" key="1">
    <citation type="submission" date="2017-10" db="EMBL/GenBank/DDBJ databases">
        <title>Biodiversity and function of Thalassospira species in the particle-attached aromatic-hydrocarbon-degrading consortia from the surface seawater of the China South Sea.</title>
        <authorList>
            <person name="Dong C."/>
            <person name="Liu R."/>
            <person name="Shao Z."/>
        </authorList>
    </citation>
    <scope>NUCLEOTIDE SEQUENCE [LARGE SCALE GENOMIC DNA]</scope>
    <source>
        <strain evidence="1 2">CSC3H3</strain>
    </source>
</reference>
<protein>
    <submittedName>
        <fullName evidence="1">Uncharacterized protein</fullName>
    </submittedName>
</protein>
<dbReference type="Proteomes" id="UP000233458">
    <property type="component" value="Chromosome"/>
</dbReference>
<evidence type="ECO:0000313" key="1">
    <source>
        <dbReference type="EMBL" id="AUG52459.1"/>
    </source>
</evidence>
<name>A0ABM6Q7I8_9PROT</name>
<organism evidence="1 2">
    <name type="scientific">Thalassospira marina</name>
    <dbReference type="NCBI Taxonomy" id="2048283"/>
    <lineage>
        <taxon>Bacteria</taxon>
        <taxon>Pseudomonadati</taxon>
        <taxon>Pseudomonadota</taxon>
        <taxon>Alphaproteobacteria</taxon>
        <taxon>Rhodospirillales</taxon>
        <taxon>Thalassospiraceae</taxon>
        <taxon>Thalassospira</taxon>
    </lineage>
</organism>
<accession>A0ABM6Q7I8</accession>
<gene>
    <name evidence="1" type="ORF">CSC3H3_06825</name>
</gene>
<proteinExistence type="predicted"/>
<evidence type="ECO:0000313" key="2">
    <source>
        <dbReference type="Proteomes" id="UP000233458"/>
    </source>
</evidence>